<dbReference type="EMBL" id="QMIE01000006">
    <property type="protein sequence ID" value="TVM17717.1"/>
    <property type="molecule type" value="Genomic_DNA"/>
</dbReference>
<protein>
    <submittedName>
        <fullName evidence="1">Uncharacterized protein</fullName>
    </submittedName>
</protein>
<comment type="caution">
    <text evidence="1">The sequence shown here is derived from an EMBL/GenBank/DDBJ whole genome shotgun (WGS) entry which is preliminary data.</text>
</comment>
<evidence type="ECO:0000313" key="2">
    <source>
        <dbReference type="Proteomes" id="UP000448292"/>
    </source>
</evidence>
<accession>A0A7M3MFD3</accession>
<name>A0A7M3MFD3_9BACT</name>
<dbReference type="Proteomes" id="UP000448292">
    <property type="component" value="Unassembled WGS sequence"/>
</dbReference>
<dbReference type="AlphaFoldDB" id="A0A7M3MFD3"/>
<dbReference type="OrthoDB" id="9984912at2"/>
<sequence length="65" mass="7233">METALIQTILRVGVPALVSLADMFIELARTQGVEPPSIEDLRARRDRLRELPDLATCETQETAPD</sequence>
<dbReference type="RefSeq" id="WP_144302833.1">
    <property type="nucleotide sequence ID" value="NZ_QMIE01000006.1"/>
</dbReference>
<gene>
    <name evidence="1" type="ORF">DPQ33_08775</name>
</gene>
<keyword evidence="2" id="KW-1185">Reference proteome</keyword>
<reference evidence="1 2" key="1">
    <citation type="submission" date="2018-06" db="EMBL/GenBank/DDBJ databases">
        <title>Complete genome of Desulfovibrio indonesiensis P37SLT.</title>
        <authorList>
            <person name="Crispim J.S."/>
            <person name="Vidigal P.M.P."/>
            <person name="Silva L.C.F."/>
            <person name="Laguardia C.N."/>
            <person name="Araujo L.C."/>
            <person name="Dias R.S."/>
            <person name="Sousa M.P."/>
            <person name="Paula S.O."/>
            <person name="Silva C."/>
        </authorList>
    </citation>
    <scope>NUCLEOTIDE SEQUENCE [LARGE SCALE GENOMIC DNA]</scope>
    <source>
        <strain evidence="1 2">P37SLT</strain>
    </source>
</reference>
<evidence type="ECO:0000313" key="1">
    <source>
        <dbReference type="EMBL" id="TVM17717.1"/>
    </source>
</evidence>
<proteinExistence type="predicted"/>
<organism evidence="1 2">
    <name type="scientific">Oceanidesulfovibrio indonesiensis</name>
    <dbReference type="NCBI Taxonomy" id="54767"/>
    <lineage>
        <taxon>Bacteria</taxon>
        <taxon>Pseudomonadati</taxon>
        <taxon>Thermodesulfobacteriota</taxon>
        <taxon>Desulfovibrionia</taxon>
        <taxon>Desulfovibrionales</taxon>
        <taxon>Desulfovibrionaceae</taxon>
        <taxon>Oceanidesulfovibrio</taxon>
    </lineage>
</organism>